<keyword evidence="1" id="KW-0812">Transmembrane</keyword>
<evidence type="ECO:0000256" key="1">
    <source>
        <dbReference type="SAM" id="Phobius"/>
    </source>
</evidence>
<name>A0A0R0CNK2_9GAMM</name>
<sequence length="124" mass="14124">MIRQWLLLMSEPAVDIIDLMATLIICFATVVAFIRVVQQVFKPDTHERARQIWLDYGRWLVAGLTFQLAADVIESSIVPSWEAIAQLGAVALIRTFLNYFLERDITEIKARQRPRPPLETGQGA</sequence>
<dbReference type="PATRIC" id="fig|405446.3.peg.1281"/>
<dbReference type="Proteomes" id="UP000051863">
    <property type="component" value="Unassembled WGS sequence"/>
</dbReference>
<proteinExistence type="predicted"/>
<dbReference type="Pfam" id="PF07784">
    <property type="entry name" value="DUF1622"/>
    <property type="match status" value="1"/>
</dbReference>
<keyword evidence="3" id="KW-1185">Reference proteome</keyword>
<evidence type="ECO:0000313" key="3">
    <source>
        <dbReference type="Proteomes" id="UP000051863"/>
    </source>
</evidence>
<protein>
    <submittedName>
        <fullName evidence="2">Membrane protein</fullName>
    </submittedName>
</protein>
<reference evidence="2 3" key="1">
    <citation type="submission" date="2015-05" db="EMBL/GenBank/DDBJ databases">
        <title>Genome sequencing and analysis of members of genus Stenotrophomonas.</title>
        <authorList>
            <person name="Patil P.P."/>
            <person name="Midha S."/>
            <person name="Patil P.B."/>
        </authorList>
    </citation>
    <scope>NUCLEOTIDE SEQUENCE [LARGE SCALE GENOMIC DNA]</scope>
    <source>
        <strain evidence="2 3">DSM 18941</strain>
    </source>
</reference>
<dbReference type="PANTHER" id="PTHR38468:SF1">
    <property type="entry name" value="SLL0939 PROTEIN"/>
    <property type="match status" value="1"/>
</dbReference>
<accession>A0A0R0CNK2</accession>
<dbReference type="AlphaFoldDB" id="A0A0R0CNK2"/>
<dbReference type="RefSeq" id="WP_057628382.1">
    <property type="nucleotide sequence ID" value="NZ_LDJJ01000028.1"/>
</dbReference>
<evidence type="ECO:0000313" key="2">
    <source>
        <dbReference type="EMBL" id="KRG67722.1"/>
    </source>
</evidence>
<dbReference type="EMBL" id="LDJJ01000028">
    <property type="protein sequence ID" value="KRG67722.1"/>
    <property type="molecule type" value="Genomic_DNA"/>
</dbReference>
<keyword evidence="1" id="KW-1133">Transmembrane helix</keyword>
<keyword evidence="1" id="KW-0472">Membrane</keyword>
<dbReference type="OrthoDB" id="9812897at2"/>
<dbReference type="InterPro" id="IPR012427">
    <property type="entry name" value="DUF1622"/>
</dbReference>
<organism evidence="2 3">
    <name type="scientific">Stenotrophomonas terrae</name>
    <dbReference type="NCBI Taxonomy" id="405446"/>
    <lineage>
        <taxon>Bacteria</taxon>
        <taxon>Pseudomonadati</taxon>
        <taxon>Pseudomonadota</taxon>
        <taxon>Gammaproteobacteria</taxon>
        <taxon>Lysobacterales</taxon>
        <taxon>Lysobacteraceae</taxon>
        <taxon>Stenotrophomonas</taxon>
    </lineage>
</organism>
<feature type="transmembrane region" description="Helical" evidence="1">
    <location>
        <begin position="16"/>
        <end position="37"/>
    </location>
</feature>
<comment type="caution">
    <text evidence="2">The sequence shown here is derived from an EMBL/GenBank/DDBJ whole genome shotgun (WGS) entry which is preliminary data.</text>
</comment>
<gene>
    <name evidence="2" type="ORF">ABB27_09150</name>
</gene>
<dbReference type="PANTHER" id="PTHR38468">
    <property type="entry name" value="SLL0939 PROTEIN"/>
    <property type="match status" value="1"/>
</dbReference>